<keyword evidence="1" id="KW-0678">Repressor</keyword>
<feature type="domain" description="HTH lacI-type" evidence="5">
    <location>
        <begin position="2"/>
        <end position="56"/>
    </location>
</feature>
<dbReference type="SUPFAM" id="SSF47413">
    <property type="entry name" value="lambda repressor-like DNA-binding domains"/>
    <property type="match status" value="1"/>
</dbReference>
<proteinExistence type="predicted"/>
<dbReference type="PANTHER" id="PTHR30146">
    <property type="entry name" value="LACI-RELATED TRANSCRIPTIONAL REPRESSOR"/>
    <property type="match status" value="1"/>
</dbReference>
<dbReference type="SUPFAM" id="SSF53822">
    <property type="entry name" value="Periplasmic binding protein-like I"/>
    <property type="match status" value="1"/>
</dbReference>
<dbReference type="PANTHER" id="PTHR30146:SF95">
    <property type="entry name" value="RIBOSE OPERON REPRESSOR"/>
    <property type="match status" value="1"/>
</dbReference>
<dbReference type="Gene3D" id="3.40.50.2300">
    <property type="match status" value="2"/>
</dbReference>
<dbReference type="RefSeq" id="WP_342581295.1">
    <property type="nucleotide sequence ID" value="NZ_JBHSNQ010000037.1"/>
</dbReference>
<evidence type="ECO:0000259" key="5">
    <source>
        <dbReference type="PROSITE" id="PS50932"/>
    </source>
</evidence>
<dbReference type="CDD" id="cd06291">
    <property type="entry name" value="PBP1_Qymf-like"/>
    <property type="match status" value="1"/>
</dbReference>
<evidence type="ECO:0000256" key="4">
    <source>
        <dbReference type="ARBA" id="ARBA00023163"/>
    </source>
</evidence>
<dbReference type="InterPro" id="IPR001761">
    <property type="entry name" value="Peripla_BP/Lac1_sug-bd_dom"/>
</dbReference>
<organism evidence="6 7">
    <name type="scientific">Ureibacillus suwonensis</name>
    <dbReference type="NCBI Taxonomy" id="313007"/>
    <lineage>
        <taxon>Bacteria</taxon>
        <taxon>Bacillati</taxon>
        <taxon>Bacillota</taxon>
        <taxon>Bacilli</taxon>
        <taxon>Bacillales</taxon>
        <taxon>Caryophanaceae</taxon>
        <taxon>Ureibacillus</taxon>
    </lineage>
</organism>
<evidence type="ECO:0000313" key="7">
    <source>
        <dbReference type="Proteomes" id="UP001595978"/>
    </source>
</evidence>
<dbReference type="PROSITE" id="PS50932">
    <property type="entry name" value="HTH_LACI_2"/>
    <property type="match status" value="1"/>
</dbReference>
<dbReference type="InterPro" id="IPR028082">
    <property type="entry name" value="Peripla_BP_I"/>
</dbReference>
<dbReference type="SMART" id="SM00354">
    <property type="entry name" value="HTH_LACI"/>
    <property type="match status" value="1"/>
</dbReference>
<dbReference type="PRINTS" id="PR00036">
    <property type="entry name" value="HTHLACI"/>
</dbReference>
<sequence>MATIHDVARRANVSVATVSRYINQNGYVGKKSKEAIERAIKELNFVPNNVARTLSTKKSNLIGLIIPDIKNPFFPELARAVEDTAYRFGYTVILCNSDEDPLKEKHYLKVLTQEYVAGIIITSTDEGISRETDIPIVALDRAPKTDIPSVTTNNKLGAELAGRFMLECGASELLILKGPNQLTSSEERLEGFLKAVEGKNIKIHVVDSPYELHDAENITYEFLQKHPSVDGIFGSSDVSAIGALKACEKLGKKVPDELQIIGFDGIQLGNYTTPSLTTVAQKIYQLGETATELLINEIEGKSLEEKNILINPELVVRETTRKEFKQ</sequence>
<dbReference type="Pfam" id="PF00532">
    <property type="entry name" value="Peripla_BP_1"/>
    <property type="match status" value="1"/>
</dbReference>
<reference evidence="7" key="1">
    <citation type="journal article" date="2019" name="Int. J. Syst. Evol. Microbiol.">
        <title>The Global Catalogue of Microorganisms (GCM) 10K type strain sequencing project: providing services to taxonomists for standard genome sequencing and annotation.</title>
        <authorList>
            <consortium name="The Broad Institute Genomics Platform"/>
            <consortium name="The Broad Institute Genome Sequencing Center for Infectious Disease"/>
            <person name="Wu L."/>
            <person name="Ma J."/>
        </authorList>
    </citation>
    <scope>NUCLEOTIDE SEQUENCE [LARGE SCALE GENOMIC DNA]</scope>
    <source>
        <strain evidence="7">CCUG 56331</strain>
    </source>
</reference>
<comment type="caution">
    <text evidence="6">The sequence shown here is derived from an EMBL/GenBank/DDBJ whole genome shotgun (WGS) entry which is preliminary data.</text>
</comment>
<dbReference type="Pfam" id="PF00356">
    <property type="entry name" value="LacI"/>
    <property type="match status" value="1"/>
</dbReference>
<dbReference type="CDD" id="cd01392">
    <property type="entry name" value="HTH_LacI"/>
    <property type="match status" value="1"/>
</dbReference>
<dbReference type="InterPro" id="IPR000843">
    <property type="entry name" value="HTH_LacI"/>
</dbReference>
<evidence type="ECO:0000313" key="6">
    <source>
        <dbReference type="EMBL" id="MFC5540779.1"/>
    </source>
</evidence>
<name>A0ABW0R7T1_9BACL</name>
<dbReference type="Proteomes" id="UP001595978">
    <property type="component" value="Unassembled WGS sequence"/>
</dbReference>
<protein>
    <submittedName>
        <fullName evidence="6">LacI family DNA-binding transcriptional regulator</fullName>
    </submittedName>
</protein>
<evidence type="ECO:0000256" key="2">
    <source>
        <dbReference type="ARBA" id="ARBA00023015"/>
    </source>
</evidence>
<evidence type="ECO:0000256" key="3">
    <source>
        <dbReference type="ARBA" id="ARBA00023125"/>
    </source>
</evidence>
<keyword evidence="3 6" id="KW-0238">DNA-binding</keyword>
<dbReference type="EMBL" id="JBHSNQ010000037">
    <property type="protein sequence ID" value="MFC5540779.1"/>
    <property type="molecule type" value="Genomic_DNA"/>
</dbReference>
<gene>
    <name evidence="6" type="ORF">ACFPOH_03165</name>
</gene>
<dbReference type="PROSITE" id="PS00356">
    <property type="entry name" value="HTH_LACI_1"/>
    <property type="match status" value="1"/>
</dbReference>
<dbReference type="GO" id="GO:0003677">
    <property type="term" value="F:DNA binding"/>
    <property type="evidence" value="ECO:0007669"/>
    <property type="project" value="UniProtKB-KW"/>
</dbReference>
<keyword evidence="7" id="KW-1185">Reference proteome</keyword>
<accession>A0ABW0R7T1</accession>
<keyword evidence="4" id="KW-0804">Transcription</keyword>
<dbReference type="InterPro" id="IPR010982">
    <property type="entry name" value="Lambda_DNA-bd_dom_sf"/>
</dbReference>
<dbReference type="Gene3D" id="1.10.260.40">
    <property type="entry name" value="lambda repressor-like DNA-binding domains"/>
    <property type="match status" value="1"/>
</dbReference>
<keyword evidence="2" id="KW-0805">Transcription regulation</keyword>
<evidence type="ECO:0000256" key="1">
    <source>
        <dbReference type="ARBA" id="ARBA00022491"/>
    </source>
</evidence>